<feature type="region of interest" description="Disordered" evidence="1">
    <location>
        <begin position="283"/>
        <end position="303"/>
    </location>
</feature>
<evidence type="ECO:0000256" key="1">
    <source>
        <dbReference type="SAM" id="MobiDB-lite"/>
    </source>
</evidence>
<feature type="region of interest" description="Disordered" evidence="1">
    <location>
        <begin position="1"/>
        <end position="22"/>
    </location>
</feature>
<organism evidence="2 3">
    <name type="scientific">Kribbella qitaiheensis</name>
    <dbReference type="NCBI Taxonomy" id="1544730"/>
    <lineage>
        <taxon>Bacteria</taxon>
        <taxon>Bacillati</taxon>
        <taxon>Actinomycetota</taxon>
        <taxon>Actinomycetes</taxon>
        <taxon>Propionibacteriales</taxon>
        <taxon>Kribbellaceae</taxon>
        <taxon>Kribbella</taxon>
    </lineage>
</organism>
<evidence type="ECO:0000313" key="3">
    <source>
        <dbReference type="Proteomes" id="UP000515563"/>
    </source>
</evidence>
<proteinExistence type="predicted"/>
<name>A0A7G6WVR9_9ACTN</name>
<gene>
    <name evidence="2" type="ORF">F1D05_09540</name>
</gene>
<protein>
    <submittedName>
        <fullName evidence="2">Uncharacterized protein</fullName>
    </submittedName>
</protein>
<dbReference type="Proteomes" id="UP000515563">
    <property type="component" value="Chromosome"/>
</dbReference>
<evidence type="ECO:0000313" key="2">
    <source>
        <dbReference type="EMBL" id="QNE18084.1"/>
    </source>
</evidence>
<dbReference type="KEGG" id="kqi:F1D05_09540"/>
<accession>A0A7G6WVR9</accession>
<dbReference type="RefSeq" id="WP_185446947.1">
    <property type="nucleotide sequence ID" value="NZ_CP043661.1"/>
</dbReference>
<dbReference type="AlphaFoldDB" id="A0A7G6WVR9"/>
<reference evidence="3" key="1">
    <citation type="submission" date="2019-09" db="EMBL/GenBank/DDBJ databases">
        <title>Antimicrobial potential of Antarctic Bacteria.</title>
        <authorList>
            <person name="Benaud N."/>
            <person name="Edwards R.J."/>
            <person name="Ferrari B.C."/>
        </authorList>
    </citation>
    <scope>NUCLEOTIDE SEQUENCE [LARGE SCALE GENOMIC DNA]</scope>
    <source>
        <strain evidence="3">SPB151</strain>
    </source>
</reference>
<keyword evidence="3" id="KW-1185">Reference proteome</keyword>
<dbReference type="EMBL" id="CP043661">
    <property type="protein sequence ID" value="QNE18084.1"/>
    <property type="molecule type" value="Genomic_DNA"/>
</dbReference>
<reference evidence="2 3" key="2">
    <citation type="journal article" date="2020" name="Microbiol. Resour. Announc.">
        <title>Antarctic desert soil bacteria exhibit high novel natural product potential, evaluated through long-read genome sequencing and comparative genomics.</title>
        <authorList>
            <person name="Benaud N."/>
            <person name="Edwards R.J."/>
            <person name="Amos T.G."/>
            <person name="D'Agostino P.M."/>
            <person name="Gutierrez-Chavez C."/>
            <person name="Montgomery K."/>
            <person name="Nicetic I."/>
            <person name="Ferrari B.C."/>
        </authorList>
    </citation>
    <scope>NUCLEOTIDE SEQUENCE [LARGE SCALE GENOMIC DNA]</scope>
    <source>
        <strain evidence="2 3">SPB151</strain>
    </source>
</reference>
<sequence>MTPADDVPTAAKAGNGKLTGADLEKQFTNWSVRRRDRRTERAAARTPEIRAQAARSGIAVMLGLALAATAVVSAVSRTAYEHQAAANAARIDALQNQTPGTATAPASPVKPVDATALATLSARASQAAREVADKQQDYAVLFRAVNNAPSAGNGSPSETVLKTVSHRKALARYWDPKSFVVEDSLAYAFTTTPYFGRDEIDPRFPWYVRYDGLKVSDPRSYSWTVESVMPTIDAPGTARVVWVNRNLHATVLAWASAVYTDSTRVFSRLDLVVTAAGGPHQYARSNAEADKSPELGQGMVHKP</sequence>